<dbReference type="RefSeq" id="WP_279254934.1">
    <property type="nucleotide sequence ID" value="NZ_SUNE01000003.1"/>
</dbReference>
<proteinExistence type="predicted"/>
<keyword evidence="1" id="KW-0812">Transmembrane</keyword>
<feature type="transmembrane region" description="Helical" evidence="1">
    <location>
        <begin position="12"/>
        <end position="30"/>
    </location>
</feature>
<dbReference type="AlphaFoldDB" id="A0AAW6QUG7"/>
<dbReference type="Proteomes" id="UP001152518">
    <property type="component" value="Unassembled WGS sequence"/>
</dbReference>
<protein>
    <submittedName>
        <fullName evidence="2">Uncharacterized protein</fullName>
    </submittedName>
</protein>
<gene>
    <name evidence="2" type="ORF">E2650_06635</name>
</gene>
<evidence type="ECO:0000256" key="1">
    <source>
        <dbReference type="SAM" id="Phobius"/>
    </source>
</evidence>
<organism evidence="2">
    <name type="scientific">Shewanella xiamenensis</name>
    <dbReference type="NCBI Taxonomy" id="332186"/>
    <lineage>
        <taxon>Bacteria</taxon>
        <taxon>Pseudomonadati</taxon>
        <taxon>Pseudomonadota</taxon>
        <taxon>Gammaproteobacteria</taxon>
        <taxon>Alteromonadales</taxon>
        <taxon>Shewanellaceae</taxon>
        <taxon>Shewanella</taxon>
    </lineage>
</organism>
<sequence length="97" mass="10593">MDTSTWTTKGKCMAALWLLCAATLVIMVYLESHKTAASTSLQSLGLLALLVSWSMSPKLFLQSLKESMKGPMQKPLIIGLLTFFAFQVASLIAKHMA</sequence>
<dbReference type="EMBL" id="SUNE01000003">
    <property type="protein sequence ID" value="MDG5899579.1"/>
    <property type="molecule type" value="Genomic_DNA"/>
</dbReference>
<evidence type="ECO:0000313" key="2">
    <source>
        <dbReference type="EMBL" id="MDG5899579.1"/>
    </source>
</evidence>
<comment type="caution">
    <text evidence="2">The sequence shown here is derived from an EMBL/GenBank/DDBJ whole genome shotgun (WGS) entry which is preliminary data.</text>
</comment>
<feature type="transmembrane region" description="Helical" evidence="1">
    <location>
        <begin position="76"/>
        <end position="93"/>
    </location>
</feature>
<accession>A0AAW6QUG7</accession>
<keyword evidence="1" id="KW-0472">Membrane</keyword>
<reference evidence="2" key="1">
    <citation type="journal article" date="2019" name="Int J Environ Res Public Health">
        <title>Characterization of Chromosome-Mediated BlaOXA-894 in Shewanella xiamenensis Isolated from Pig Wastewater.</title>
        <authorList>
            <person name="Zou H."/>
            <person name="Zhou Z."/>
            <person name="Xia H."/>
            <person name="Zhao Q."/>
            <person name="Li X."/>
        </authorList>
    </citation>
    <scope>NUCLEOTIDE SEQUENCE</scope>
    <source>
        <strain evidence="2">2015oxa</strain>
    </source>
</reference>
<keyword evidence="1" id="KW-1133">Transmembrane helix</keyword>
<name>A0AAW6QUG7_9GAMM</name>
<reference evidence="2" key="2">
    <citation type="submission" date="2019-04" db="EMBL/GenBank/DDBJ databases">
        <authorList>
            <person name="Zou H."/>
        </authorList>
    </citation>
    <scope>NUCLEOTIDE SEQUENCE</scope>
    <source>
        <strain evidence="2">2015oxa</strain>
    </source>
</reference>